<organism evidence="1 2">
    <name type="scientific">Nesidiocoris tenuis</name>
    <dbReference type="NCBI Taxonomy" id="355587"/>
    <lineage>
        <taxon>Eukaryota</taxon>
        <taxon>Metazoa</taxon>
        <taxon>Ecdysozoa</taxon>
        <taxon>Arthropoda</taxon>
        <taxon>Hexapoda</taxon>
        <taxon>Insecta</taxon>
        <taxon>Pterygota</taxon>
        <taxon>Neoptera</taxon>
        <taxon>Paraneoptera</taxon>
        <taxon>Hemiptera</taxon>
        <taxon>Heteroptera</taxon>
        <taxon>Panheteroptera</taxon>
        <taxon>Cimicomorpha</taxon>
        <taxon>Miridae</taxon>
        <taxon>Dicyphina</taxon>
        <taxon>Nesidiocoris</taxon>
    </lineage>
</organism>
<dbReference type="EMBL" id="CADCXU010000345">
    <property type="protein sequence ID" value="CAA9993271.1"/>
    <property type="molecule type" value="Genomic_DNA"/>
</dbReference>
<evidence type="ECO:0000313" key="2">
    <source>
        <dbReference type="Proteomes" id="UP000479000"/>
    </source>
</evidence>
<evidence type="ECO:0000313" key="1">
    <source>
        <dbReference type="EMBL" id="CAA9993271.1"/>
    </source>
</evidence>
<reference evidence="1 2" key="1">
    <citation type="submission" date="2020-02" db="EMBL/GenBank/DDBJ databases">
        <authorList>
            <person name="Ferguson B K."/>
        </authorList>
    </citation>
    <scope>NUCLEOTIDE SEQUENCE [LARGE SCALE GENOMIC DNA]</scope>
</reference>
<dbReference type="Proteomes" id="UP000479000">
    <property type="component" value="Unassembled WGS sequence"/>
</dbReference>
<dbReference type="AlphaFoldDB" id="A0A6H5FUP0"/>
<proteinExistence type="predicted"/>
<gene>
    <name evidence="1" type="ORF">NTEN_LOCUS253</name>
</gene>
<name>A0A6H5FUP0_9HEMI</name>
<sequence length="202" mass="23054">MKLRLQVKLDFQVKLKLKIKQFSKTYTSPFHNPHRPYKQFLCIGAVRCANTSYADFIAQFQNSVRKLTAASSRTSNQNAKKGMDFLRSAEVAKKKEKDSATRKPILEELKLLNSKGLNHWKSRVPNNWSSRAVDPVKRRMGRNAGNPLLEQHTVVNGSIGIVLKSRIGTELQKKLFLIHQNKCLCARVSDDHNTSIYSVNME</sequence>
<accession>A0A6H5FUP0</accession>
<keyword evidence="2" id="KW-1185">Reference proteome</keyword>
<feature type="non-terminal residue" evidence="1">
    <location>
        <position position="202"/>
    </location>
</feature>
<protein>
    <submittedName>
        <fullName evidence="1">Uncharacterized protein</fullName>
    </submittedName>
</protein>